<feature type="region of interest" description="Disordered" evidence="1">
    <location>
        <begin position="435"/>
        <end position="492"/>
    </location>
</feature>
<dbReference type="Proteomes" id="UP000612055">
    <property type="component" value="Unassembled WGS sequence"/>
</dbReference>
<feature type="compositionally biased region" description="Polar residues" evidence="1">
    <location>
        <begin position="539"/>
        <end position="554"/>
    </location>
</feature>
<feature type="region of interest" description="Disordered" evidence="1">
    <location>
        <begin position="517"/>
        <end position="593"/>
    </location>
</feature>
<gene>
    <name evidence="2" type="ORF">HYH03_018517</name>
</gene>
<name>A0A835XGW2_9CHLO</name>
<dbReference type="AlphaFoldDB" id="A0A835XGW2"/>
<sequence length="1115" mass="106401">MPPAQPPLGRSPLLAPQPAPPRSSGQPSPPLEPSLAPSAGTSPPQLSPLPAQPPPGAAAPTITPAAPASPVGSTPPPAPRRVPASPPSPTPVPPVGSSVAQPPGGSGGLQPPSAAGGNSSAPPSPAARTPPAASPPPAAAPAPTPPANVSVRNSANIISGGDASSEAEAHPAGAPQQGGGTPGAGVPVPAVAASGPLALLRSATARAAAASRPQSASSPQHLFGASESGAELTAVAAAAVAAAPTGANTGSGAAAAGSPHRSGVRKSQTFNGPAILRRQAADPGADPSSPRRPDIGGELLLPQPSGGPNGADGGLAAAAAMARASPASRRRASLAAVPERVGLAPDMDPAWAARVPSRRASLVLPGPGGVLGAAPAQQPQRPLLSSKAAFLALSGAGAGAKDGVKDGVKEGPWEEGVARRAQSMSAAMMAGAQLRQLARPPSSAFTPPLPPPGPVDAAAAGPSHSSRQAWVDPAAPEPMSSGGGWAAQHCGPLASAPGHLPVAQVGEDAPAGLWQRRTQMPPPMASPSRLGLGLGGRRSTATNDTSVRGGNNTDALPSGPLPSGPLPSGPLPSGPLPSGPLPSGALSPVASGTGHVGHLGDAAGISSSSPQLPHIFIGDATGASADRAASSTGRRSSVLGMLGALSRSLRHAGTSLSGAQRAGSGRRASSVAVTPLPPGTAAVAPAADPHSGSAVDPPVFVGAEAPAAAAAASAGPATASVSGPEDSSVRGPPSRPGSRAQLPLPSSPLASSARWSSIFKRSSLGPEPTASAPAAEPVVLGGPAPASQADLPPGPPPPPPPPPSPPPRSGRVLGMAMTPHTEAPAAAPPLPAAGGGHGDANVGGGGGVGAARGVSIGFSAKGGGTTAEVERAFMLDTEASGVAAVARQGTQDALLETFLPPPPSGSGYARAASELTSLCSSAGRTAPKQSGTQEAAAAAAGGRGAGGDGAGGTGGGTEQLPRRSGSGAAGAGLGSTGTSSGWPASPKRQAALLLDSTPGGHGLPYMSYNPLAWSAADDATAAAVPADAAGADAAGPAGAATATTPAAAGGAVRVGEGSWAGRAGPHGGATPPRPMSGLGVVPLEVSMLRLQGLADSLAAMTAKREAGVTPRKHDE</sequence>
<feature type="compositionally biased region" description="Low complexity" evidence="1">
    <location>
        <begin position="203"/>
        <end position="219"/>
    </location>
</feature>
<evidence type="ECO:0000313" key="2">
    <source>
        <dbReference type="EMBL" id="KAG2482558.1"/>
    </source>
</evidence>
<dbReference type="EMBL" id="JAEHOE010000214">
    <property type="protein sequence ID" value="KAG2482558.1"/>
    <property type="molecule type" value="Genomic_DNA"/>
</dbReference>
<feature type="region of interest" description="Disordered" evidence="1">
    <location>
        <begin position="716"/>
        <end position="814"/>
    </location>
</feature>
<feature type="compositionally biased region" description="Gly residues" evidence="1">
    <location>
        <begin position="941"/>
        <end position="957"/>
    </location>
</feature>
<feature type="region of interest" description="Disordered" evidence="1">
    <location>
        <begin position="653"/>
        <end position="676"/>
    </location>
</feature>
<feature type="compositionally biased region" description="Polar residues" evidence="1">
    <location>
        <begin position="922"/>
        <end position="933"/>
    </location>
</feature>
<feature type="compositionally biased region" description="Pro residues" evidence="1">
    <location>
        <begin position="559"/>
        <end position="580"/>
    </location>
</feature>
<feature type="compositionally biased region" description="Pro residues" evidence="1">
    <location>
        <begin position="792"/>
        <end position="808"/>
    </location>
</feature>
<feature type="region of interest" description="Disordered" evidence="1">
    <location>
        <begin position="922"/>
        <end position="985"/>
    </location>
</feature>
<evidence type="ECO:0000313" key="3">
    <source>
        <dbReference type="Proteomes" id="UP000612055"/>
    </source>
</evidence>
<reference evidence="2" key="1">
    <citation type="journal article" date="2020" name="bioRxiv">
        <title>Comparative genomics of Chlamydomonas.</title>
        <authorList>
            <person name="Craig R.J."/>
            <person name="Hasan A.R."/>
            <person name="Ness R.W."/>
            <person name="Keightley P.D."/>
        </authorList>
    </citation>
    <scope>NUCLEOTIDE SEQUENCE</scope>
    <source>
        <strain evidence="2">CCAP 11/70</strain>
    </source>
</reference>
<feature type="compositionally biased region" description="Low complexity" evidence="1">
    <location>
        <begin position="246"/>
        <end position="259"/>
    </location>
</feature>
<feature type="compositionally biased region" description="Pro residues" evidence="1">
    <location>
        <begin position="73"/>
        <end position="94"/>
    </location>
</feature>
<feature type="compositionally biased region" description="Low complexity" evidence="1">
    <location>
        <begin position="766"/>
        <end position="777"/>
    </location>
</feature>
<feature type="compositionally biased region" description="Pro residues" evidence="1">
    <location>
        <begin position="15"/>
        <end position="32"/>
    </location>
</feature>
<proteinExistence type="predicted"/>
<feature type="compositionally biased region" description="Pro residues" evidence="1">
    <location>
        <begin position="45"/>
        <end position="57"/>
    </location>
</feature>
<organism evidence="2 3">
    <name type="scientific">Edaphochlamys debaryana</name>
    <dbReference type="NCBI Taxonomy" id="47281"/>
    <lineage>
        <taxon>Eukaryota</taxon>
        <taxon>Viridiplantae</taxon>
        <taxon>Chlorophyta</taxon>
        <taxon>core chlorophytes</taxon>
        <taxon>Chlorophyceae</taxon>
        <taxon>CS clade</taxon>
        <taxon>Chlamydomonadales</taxon>
        <taxon>Chlamydomonadales incertae sedis</taxon>
        <taxon>Edaphochlamys</taxon>
    </lineage>
</organism>
<feature type="region of interest" description="Disordered" evidence="1">
    <location>
        <begin position="1"/>
        <end position="190"/>
    </location>
</feature>
<feature type="compositionally biased region" description="Low complexity" evidence="1">
    <location>
        <begin position="716"/>
        <end position="757"/>
    </location>
</feature>
<feature type="region of interest" description="Disordered" evidence="1">
    <location>
        <begin position="246"/>
        <end position="314"/>
    </location>
</feature>
<feature type="compositionally biased region" description="Pro residues" evidence="1">
    <location>
        <begin position="132"/>
        <end position="146"/>
    </location>
</feature>
<feature type="compositionally biased region" description="Low complexity" evidence="1">
    <location>
        <begin position="95"/>
        <end position="131"/>
    </location>
</feature>
<keyword evidence="3" id="KW-1185">Reference proteome</keyword>
<evidence type="ECO:0000256" key="1">
    <source>
        <dbReference type="SAM" id="MobiDB-lite"/>
    </source>
</evidence>
<dbReference type="PRINTS" id="PR01217">
    <property type="entry name" value="PRICHEXTENSN"/>
</dbReference>
<feature type="compositionally biased region" description="Low complexity" evidence="1">
    <location>
        <begin position="58"/>
        <end position="72"/>
    </location>
</feature>
<feature type="region of interest" description="Disordered" evidence="1">
    <location>
        <begin position="203"/>
        <end position="222"/>
    </location>
</feature>
<comment type="caution">
    <text evidence="2">The sequence shown here is derived from an EMBL/GenBank/DDBJ whole genome shotgun (WGS) entry which is preliminary data.</text>
</comment>
<protein>
    <submittedName>
        <fullName evidence="2">Uncharacterized protein</fullName>
    </submittedName>
</protein>
<accession>A0A835XGW2</accession>